<evidence type="ECO:0000256" key="1">
    <source>
        <dbReference type="ARBA" id="ARBA00022884"/>
    </source>
</evidence>
<dbReference type="Proteomes" id="UP000054166">
    <property type="component" value="Unassembled WGS sequence"/>
</dbReference>
<dbReference type="PANTHER" id="PTHR19965">
    <property type="entry name" value="RNA AND EXPORT FACTOR BINDING PROTEIN"/>
    <property type="match status" value="1"/>
</dbReference>
<evidence type="ECO:0000259" key="3">
    <source>
        <dbReference type="PROSITE" id="PS50102"/>
    </source>
</evidence>
<dbReference type="Pfam" id="PF00076">
    <property type="entry name" value="RRM_1"/>
    <property type="match status" value="1"/>
</dbReference>
<dbReference type="EMBL" id="KN832981">
    <property type="protein sequence ID" value="KIM86805.1"/>
    <property type="molecule type" value="Genomic_DNA"/>
</dbReference>
<dbReference type="Gene3D" id="3.30.70.330">
    <property type="match status" value="1"/>
</dbReference>
<sequence length="235" mass="25742">MQAQYHSSPKVCSNSHHNAKRQLLGNPAANIAPAWKLNAQAKEKQKLQEESKILLSKLPADVGDTEVEELFKKTVGPVKEAFIIYNSQGRSKGMSIVTFQRQGDAALAKAKYDGRYIDHKRPIKIEIITDDVPETQARAPPAVPSLLSRLGGIAAIAGSTNLRPGAASALPPMKPQQQKTAVAHSSMLVASMARPRRMRKKKGPRRVRKTAMQLDKEIEDYRAALGAFEIKGDNS</sequence>
<reference evidence="5" key="2">
    <citation type="submission" date="2015-01" db="EMBL/GenBank/DDBJ databases">
        <title>Evolutionary Origins and Diversification of the Mycorrhizal Mutualists.</title>
        <authorList>
            <consortium name="DOE Joint Genome Institute"/>
            <consortium name="Mycorrhizal Genomics Consortium"/>
            <person name="Kohler A."/>
            <person name="Kuo A."/>
            <person name="Nagy L.G."/>
            <person name="Floudas D."/>
            <person name="Copeland A."/>
            <person name="Barry K.W."/>
            <person name="Cichocki N."/>
            <person name="Veneault-Fourrey C."/>
            <person name="LaButti K."/>
            <person name="Lindquist E.A."/>
            <person name="Lipzen A."/>
            <person name="Lundell T."/>
            <person name="Morin E."/>
            <person name="Murat C."/>
            <person name="Riley R."/>
            <person name="Ohm R."/>
            <person name="Sun H."/>
            <person name="Tunlid A."/>
            <person name="Henrissat B."/>
            <person name="Grigoriev I.V."/>
            <person name="Hibbett D.S."/>
            <person name="Martin F."/>
        </authorList>
    </citation>
    <scope>NUCLEOTIDE SEQUENCE [LARGE SCALE GENOMIC DNA]</scope>
    <source>
        <strain evidence="5">F 1598</strain>
    </source>
</reference>
<dbReference type="InParanoid" id="A0A0C3FS28"/>
<dbReference type="GO" id="GO:0005634">
    <property type="term" value="C:nucleus"/>
    <property type="evidence" value="ECO:0007669"/>
    <property type="project" value="TreeGrafter"/>
</dbReference>
<evidence type="ECO:0000313" key="4">
    <source>
        <dbReference type="EMBL" id="KIM86805.1"/>
    </source>
</evidence>
<keyword evidence="5" id="KW-1185">Reference proteome</keyword>
<name>A0A0C3FS28_PILCF</name>
<evidence type="ECO:0000313" key="5">
    <source>
        <dbReference type="Proteomes" id="UP000054166"/>
    </source>
</evidence>
<dbReference type="OrthoDB" id="346839at2759"/>
<dbReference type="InterPro" id="IPR035979">
    <property type="entry name" value="RBD_domain_sf"/>
</dbReference>
<evidence type="ECO:0000256" key="2">
    <source>
        <dbReference type="PROSITE-ProRule" id="PRU00176"/>
    </source>
</evidence>
<dbReference type="InterPro" id="IPR012677">
    <property type="entry name" value="Nucleotide-bd_a/b_plait_sf"/>
</dbReference>
<reference evidence="4 5" key="1">
    <citation type="submission" date="2014-04" db="EMBL/GenBank/DDBJ databases">
        <authorList>
            <consortium name="DOE Joint Genome Institute"/>
            <person name="Kuo A."/>
            <person name="Tarkka M."/>
            <person name="Buscot F."/>
            <person name="Kohler A."/>
            <person name="Nagy L.G."/>
            <person name="Floudas D."/>
            <person name="Copeland A."/>
            <person name="Barry K.W."/>
            <person name="Cichocki N."/>
            <person name="Veneault-Fourrey C."/>
            <person name="LaButti K."/>
            <person name="Lindquist E.A."/>
            <person name="Lipzen A."/>
            <person name="Lundell T."/>
            <person name="Morin E."/>
            <person name="Murat C."/>
            <person name="Sun H."/>
            <person name="Tunlid A."/>
            <person name="Henrissat B."/>
            <person name="Grigoriev I.V."/>
            <person name="Hibbett D.S."/>
            <person name="Martin F."/>
            <person name="Nordberg H.P."/>
            <person name="Cantor M.N."/>
            <person name="Hua S.X."/>
        </authorList>
    </citation>
    <scope>NUCLEOTIDE SEQUENCE [LARGE SCALE GENOMIC DNA]</scope>
    <source>
        <strain evidence="4 5">F 1598</strain>
    </source>
</reference>
<dbReference type="InterPro" id="IPR051229">
    <property type="entry name" value="ALYREF_mRNA_export"/>
</dbReference>
<dbReference type="SMART" id="SM00360">
    <property type="entry name" value="RRM"/>
    <property type="match status" value="1"/>
</dbReference>
<dbReference type="GO" id="GO:0003729">
    <property type="term" value="F:mRNA binding"/>
    <property type="evidence" value="ECO:0007669"/>
    <property type="project" value="TreeGrafter"/>
</dbReference>
<accession>A0A0C3FS28</accession>
<dbReference type="InterPro" id="IPR000504">
    <property type="entry name" value="RRM_dom"/>
</dbReference>
<keyword evidence="1 2" id="KW-0694">RNA-binding</keyword>
<gene>
    <name evidence="4" type="ORF">PILCRDRAFT_816063</name>
</gene>
<dbReference type="SUPFAM" id="SSF54928">
    <property type="entry name" value="RNA-binding domain, RBD"/>
    <property type="match status" value="1"/>
</dbReference>
<dbReference type="STRING" id="765440.A0A0C3FS28"/>
<proteinExistence type="predicted"/>
<dbReference type="PANTHER" id="PTHR19965:SF35">
    <property type="entry name" value="RNA ANNEALING PROTEIN YRA1"/>
    <property type="match status" value="1"/>
</dbReference>
<organism evidence="4 5">
    <name type="scientific">Piloderma croceum (strain F 1598)</name>
    <dbReference type="NCBI Taxonomy" id="765440"/>
    <lineage>
        <taxon>Eukaryota</taxon>
        <taxon>Fungi</taxon>
        <taxon>Dikarya</taxon>
        <taxon>Basidiomycota</taxon>
        <taxon>Agaricomycotina</taxon>
        <taxon>Agaricomycetes</taxon>
        <taxon>Agaricomycetidae</taxon>
        <taxon>Atheliales</taxon>
        <taxon>Atheliaceae</taxon>
        <taxon>Piloderma</taxon>
    </lineage>
</organism>
<protein>
    <recommendedName>
        <fullName evidence="3">RRM domain-containing protein</fullName>
    </recommendedName>
</protein>
<dbReference type="HOGENOM" id="CLU_052367_2_2_1"/>
<dbReference type="AlphaFoldDB" id="A0A0C3FS28"/>
<feature type="domain" description="RRM" evidence="3">
    <location>
        <begin position="51"/>
        <end position="130"/>
    </location>
</feature>
<dbReference type="PROSITE" id="PS50102">
    <property type="entry name" value="RRM"/>
    <property type="match status" value="1"/>
</dbReference>